<protein>
    <submittedName>
        <fullName evidence="2">N-acetyltransferase</fullName>
    </submittedName>
</protein>
<dbReference type="Gene3D" id="3.40.630.30">
    <property type="match status" value="1"/>
</dbReference>
<dbReference type="EMBL" id="AP026978">
    <property type="protein sequence ID" value="BDU02410.1"/>
    <property type="molecule type" value="Genomic_DNA"/>
</dbReference>
<dbReference type="InterPro" id="IPR051908">
    <property type="entry name" value="Ribosomal_N-acetyltransferase"/>
</dbReference>
<evidence type="ECO:0000259" key="1">
    <source>
        <dbReference type="PROSITE" id="PS51186"/>
    </source>
</evidence>
<dbReference type="InterPro" id="IPR016181">
    <property type="entry name" value="Acyl_CoA_acyltransferase"/>
</dbReference>
<sequence length="178" mass="20069">MTILTVPELEGEQTRLRPFAEADAGSVVEAGQDPTIPLNTTVVAHGDHRDARAFIQRQHRRAITGEGWSFAITDPATDTAVGQIGLWRRNIHHGRASVGYWVLQRYRRHGYATRALRVLSSWAAVHDEISRLELFVEPANEGSWRAAEAAGYQREGLLRRWEKVGGEPRDMYIYALLP</sequence>
<reference evidence="2 3" key="1">
    <citation type="submission" date="2022-11" db="EMBL/GenBank/DDBJ databases">
        <title>Genome Sequencing of Nocardia sp. ON39_IFM12276 and assembly.</title>
        <authorList>
            <person name="Shimojima M."/>
            <person name="Toyokawa M."/>
            <person name="Uesaka K."/>
        </authorList>
    </citation>
    <scope>NUCLEOTIDE SEQUENCE [LARGE SCALE GENOMIC DNA]</scope>
    <source>
        <strain evidence="2 3">IFM 12276</strain>
    </source>
</reference>
<dbReference type="RefSeq" id="WP_281875467.1">
    <property type="nucleotide sequence ID" value="NZ_AP026978.1"/>
</dbReference>
<gene>
    <name evidence="2" type="ORF">IFM12276_54380</name>
</gene>
<dbReference type="PANTHER" id="PTHR43441">
    <property type="entry name" value="RIBOSOMAL-PROTEIN-SERINE ACETYLTRANSFERASE"/>
    <property type="match status" value="1"/>
</dbReference>
<evidence type="ECO:0000313" key="2">
    <source>
        <dbReference type="EMBL" id="BDU02410.1"/>
    </source>
</evidence>
<name>A0ABN6UB96_9NOCA</name>
<accession>A0ABN6UB96</accession>
<dbReference type="PANTHER" id="PTHR43441:SF10">
    <property type="entry name" value="ACETYLTRANSFERASE"/>
    <property type="match status" value="1"/>
</dbReference>
<proteinExistence type="predicted"/>
<keyword evidence="3" id="KW-1185">Reference proteome</keyword>
<organism evidence="2 3">
    <name type="scientific">Nocardia sputorum</name>
    <dbReference type="NCBI Taxonomy" id="2984338"/>
    <lineage>
        <taxon>Bacteria</taxon>
        <taxon>Bacillati</taxon>
        <taxon>Actinomycetota</taxon>
        <taxon>Actinomycetes</taxon>
        <taxon>Mycobacteriales</taxon>
        <taxon>Nocardiaceae</taxon>
        <taxon>Nocardia</taxon>
    </lineage>
</organism>
<feature type="domain" description="N-acetyltransferase" evidence="1">
    <location>
        <begin position="14"/>
        <end position="178"/>
    </location>
</feature>
<dbReference type="Proteomes" id="UP001317870">
    <property type="component" value="Chromosome"/>
</dbReference>
<dbReference type="SUPFAM" id="SSF55729">
    <property type="entry name" value="Acyl-CoA N-acyltransferases (Nat)"/>
    <property type="match status" value="1"/>
</dbReference>
<dbReference type="Pfam" id="PF13302">
    <property type="entry name" value="Acetyltransf_3"/>
    <property type="match status" value="1"/>
</dbReference>
<evidence type="ECO:0000313" key="3">
    <source>
        <dbReference type="Proteomes" id="UP001317870"/>
    </source>
</evidence>
<dbReference type="PROSITE" id="PS51186">
    <property type="entry name" value="GNAT"/>
    <property type="match status" value="1"/>
</dbReference>
<dbReference type="InterPro" id="IPR000182">
    <property type="entry name" value="GNAT_dom"/>
</dbReference>